<evidence type="ECO:0000256" key="5">
    <source>
        <dbReference type="SAM" id="SignalP"/>
    </source>
</evidence>
<evidence type="ECO:0000256" key="2">
    <source>
        <dbReference type="ARBA" id="ARBA00022748"/>
    </source>
</evidence>
<evidence type="ECO:0000256" key="4">
    <source>
        <dbReference type="ARBA" id="ARBA00023284"/>
    </source>
</evidence>
<dbReference type="CDD" id="cd02966">
    <property type="entry name" value="TlpA_like_family"/>
    <property type="match status" value="1"/>
</dbReference>
<dbReference type="GO" id="GO:0017004">
    <property type="term" value="P:cytochrome complex assembly"/>
    <property type="evidence" value="ECO:0007669"/>
    <property type="project" value="UniProtKB-KW"/>
</dbReference>
<dbReference type="GO" id="GO:0030313">
    <property type="term" value="C:cell envelope"/>
    <property type="evidence" value="ECO:0007669"/>
    <property type="project" value="UniProtKB-SubCell"/>
</dbReference>
<gene>
    <name evidence="7" type="ORF">GCM10011379_09220</name>
</gene>
<keyword evidence="3" id="KW-1015">Disulfide bond</keyword>
<reference evidence="7" key="1">
    <citation type="journal article" date="2014" name="Int. J. Syst. Evol. Microbiol.">
        <title>Complete genome sequence of Corynebacterium casei LMG S-19264T (=DSM 44701T), isolated from a smear-ripened cheese.</title>
        <authorList>
            <consortium name="US DOE Joint Genome Institute (JGI-PGF)"/>
            <person name="Walter F."/>
            <person name="Albersmeier A."/>
            <person name="Kalinowski J."/>
            <person name="Ruckert C."/>
        </authorList>
    </citation>
    <scope>NUCLEOTIDE SEQUENCE</scope>
    <source>
        <strain evidence="7">CGMCC 1.15290</strain>
    </source>
</reference>
<dbReference type="EMBL" id="BMIB01000001">
    <property type="protein sequence ID" value="GGH60874.1"/>
    <property type="molecule type" value="Genomic_DNA"/>
</dbReference>
<dbReference type="GO" id="GO:0016491">
    <property type="term" value="F:oxidoreductase activity"/>
    <property type="evidence" value="ECO:0007669"/>
    <property type="project" value="InterPro"/>
</dbReference>
<keyword evidence="5" id="KW-0732">Signal</keyword>
<dbReference type="AlphaFoldDB" id="A0A917IRU8"/>
<proteinExistence type="predicted"/>
<dbReference type="Pfam" id="PF08534">
    <property type="entry name" value="Redoxin"/>
    <property type="match status" value="1"/>
</dbReference>
<dbReference type="PROSITE" id="PS51352">
    <property type="entry name" value="THIOREDOXIN_2"/>
    <property type="match status" value="1"/>
</dbReference>
<dbReference type="PANTHER" id="PTHR42852">
    <property type="entry name" value="THIOL:DISULFIDE INTERCHANGE PROTEIN DSBE"/>
    <property type="match status" value="1"/>
</dbReference>
<evidence type="ECO:0000313" key="7">
    <source>
        <dbReference type="EMBL" id="GGH60874.1"/>
    </source>
</evidence>
<dbReference type="PANTHER" id="PTHR42852:SF6">
    <property type="entry name" value="THIOL:DISULFIDE INTERCHANGE PROTEIN DSBE"/>
    <property type="match status" value="1"/>
</dbReference>
<dbReference type="SUPFAM" id="SSF52833">
    <property type="entry name" value="Thioredoxin-like"/>
    <property type="match status" value="1"/>
</dbReference>
<keyword evidence="8" id="KW-1185">Reference proteome</keyword>
<dbReference type="RefSeq" id="WP_188950795.1">
    <property type="nucleotide sequence ID" value="NZ_BMIB01000001.1"/>
</dbReference>
<dbReference type="Proteomes" id="UP000627292">
    <property type="component" value="Unassembled WGS sequence"/>
</dbReference>
<organism evidence="7 8">
    <name type="scientific">Filimonas zeae</name>
    <dbReference type="NCBI Taxonomy" id="1737353"/>
    <lineage>
        <taxon>Bacteria</taxon>
        <taxon>Pseudomonadati</taxon>
        <taxon>Bacteroidota</taxon>
        <taxon>Chitinophagia</taxon>
        <taxon>Chitinophagales</taxon>
        <taxon>Chitinophagaceae</taxon>
        <taxon>Filimonas</taxon>
    </lineage>
</organism>
<evidence type="ECO:0000256" key="1">
    <source>
        <dbReference type="ARBA" id="ARBA00004196"/>
    </source>
</evidence>
<dbReference type="InterPro" id="IPR036249">
    <property type="entry name" value="Thioredoxin-like_sf"/>
</dbReference>
<feature type="signal peptide" evidence="5">
    <location>
        <begin position="1"/>
        <end position="21"/>
    </location>
</feature>
<comment type="subcellular location">
    <subcellularLocation>
        <location evidence="1">Cell envelope</location>
    </subcellularLocation>
</comment>
<reference evidence="7" key="2">
    <citation type="submission" date="2020-09" db="EMBL/GenBank/DDBJ databases">
        <authorList>
            <person name="Sun Q."/>
            <person name="Zhou Y."/>
        </authorList>
    </citation>
    <scope>NUCLEOTIDE SEQUENCE</scope>
    <source>
        <strain evidence="7">CGMCC 1.15290</strain>
    </source>
</reference>
<comment type="caution">
    <text evidence="7">The sequence shown here is derived from an EMBL/GenBank/DDBJ whole genome shotgun (WGS) entry which is preliminary data.</text>
</comment>
<accession>A0A917IRU8</accession>
<keyword evidence="2" id="KW-0201">Cytochrome c-type biogenesis</keyword>
<dbReference type="InterPro" id="IPR013740">
    <property type="entry name" value="Redoxin"/>
</dbReference>
<keyword evidence="4" id="KW-0676">Redox-active center</keyword>
<protein>
    <recommendedName>
        <fullName evidence="6">Thioredoxin domain-containing protein</fullName>
    </recommendedName>
</protein>
<evidence type="ECO:0000259" key="6">
    <source>
        <dbReference type="PROSITE" id="PS51352"/>
    </source>
</evidence>
<evidence type="ECO:0000256" key="3">
    <source>
        <dbReference type="ARBA" id="ARBA00023157"/>
    </source>
</evidence>
<evidence type="ECO:0000313" key="8">
    <source>
        <dbReference type="Proteomes" id="UP000627292"/>
    </source>
</evidence>
<name>A0A917IRU8_9BACT</name>
<dbReference type="InterPro" id="IPR050553">
    <property type="entry name" value="Thioredoxin_ResA/DsbE_sf"/>
</dbReference>
<feature type="domain" description="Thioredoxin" evidence="6">
    <location>
        <begin position="345"/>
        <end position="485"/>
    </location>
</feature>
<feature type="chain" id="PRO_5037640576" description="Thioredoxin domain-containing protein" evidence="5">
    <location>
        <begin position="22"/>
        <end position="486"/>
    </location>
</feature>
<dbReference type="InterPro" id="IPR013766">
    <property type="entry name" value="Thioredoxin_domain"/>
</dbReference>
<sequence>MKYSCLLYALLLWGTVSFCHAQPHLTTKPLIIQGQLTHCTESYLILAFENEYGITEMDTIPVDSTGRFYLKTFKVAAPTLANIQKHATQINDLFVAPGYELTITGDATNYKTLLASKKITGKGAESNRFQLLVDSILYARNDTIGWYDKQEADLLAYVADFKKLRDSLAGKVFNHKSVNDPYLEYFGKVVRTNNKLAGLYFLMVHTEIRNLDYHQTQAFIKQHFDTTILNNLFVPEYMLSPMYTNWLMSAQYLSHSERLEKLQHPDAKLSKYYKLDKILNTYKDPIKQLVLYRQLTSQIGKCKTFEDTKDFKNKMAVYLEAVQNPVYAQQLDTRLAERTAELVRTQIGKPAPAFTLPSNTGKTWSLSDFKGKVVYMDLWASWCGPCRAETPALKALYSKYKNNDSLAIISISVSDGKKEWEKALAEDKPEWLQLLDADNVVGKTYVARFIPQFVLIDKQGNMVSNSAPVPSKAEELEQLLAQELAK</sequence>
<dbReference type="Gene3D" id="3.40.30.10">
    <property type="entry name" value="Glutaredoxin"/>
    <property type="match status" value="1"/>
</dbReference>